<organism evidence="3 4">
    <name type="scientific">Dendrobium thyrsiflorum</name>
    <name type="common">Pinecone-like raceme dendrobium</name>
    <name type="synonym">Orchid</name>
    <dbReference type="NCBI Taxonomy" id="117978"/>
    <lineage>
        <taxon>Eukaryota</taxon>
        <taxon>Viridiplantae</taxon>
        <taxon>Streptophyta</taxon>
        <taxon>Embryophyta</taxon>
        <taxon>Tracheophyta</taxon>
        <taxon>Spermatophyta</taxon>
        <taxon>Magnoliopsida</taxon>
        <taxon>Liliopsida</taxon>
        <taxon>Asparagales</taxon>
        <taxon>Orchidaceae</taxon>
        <taxon>Epidendroideae</taxon>
        <taxon>Malaxideae</taxon>
        <taxon>Dendrobiinae</taxon>
        <taxon>Dendrobium</taxon>
    </lineage>
</organism>
<proteinExistence type="predicted"/>
<feature type="chain" id="PRO_5044835991" evidence="2">
    <location>
        <begin position="24"/>
        <end position="157"/>
    </location>
</feature>
<evidence type="ECO:0000256" key="1">
    <source>
        <dbReference type="ARBA" id="ARBA00022729"/>
    </source>
</evidence>
<accession>A0ABD0VCJ1</accession>
<feature type="signal peptide" evidence="2">
    <location>
        <begin position="1"/>
        <end position="23"/>
    </location>
</feature>
<reference evidence="3 4" key="1">
    <citation type="journal article" date="2024" name="Plant Biotechnol. J.">
        <title>Dendrobium thyrsiflorum genome and its molecular insights into genes involved in important horticultural traits.</title>
        <authorList>
            <person name="Chen B."/>
            <person name="Wang J.Y."/>
            <person name="Zheng P.J."/>
            <person name="Li K.L."/>
            <person name="Liang Y.M."/>
            <person name="Chen X.F."/>
            <person name="Zhang C."/>
            <person name="Zhao X."/>
            <person name="He X."/>
            <person name="Zhang G.Q."/>
            <person name="Liu Z.J."/>
            <person name="Xu Q."/>
        </authorList>
    </citation>
    <scope>NUCLEOTIDE SEQUENCE [LARGE SCALE GENOMIC DNA]</scope>
    <source>
        <strain evidence="3">GZMU011</strain>
    </source>
</reference>
<dbReference type="InterPro" id="IPR040361">
    <property type="entry name" value="TPD1"/>
</dbReference>
<evidence type="ECO:0000256" key="2">
    <source>
        <dbReference type="SAM" id="SignalP"/>
    </source>
</evidence>
<dbReference type="PANTHER" id="PTHR33184">
    <property type="entry name" value="PROTEIN TAPETUM DETERMINANT 1-LIKE-RELATED"/>
    <property type="match status" value="1"/>
</dbReference>
<evidence type="ECO:0000313" key="4">
    <source>
        <dbReference type="Proteomes" id="UP001552299"/>
    </source>
</evidence>
<dbReference type="EMBL" id="JANQDX010000008">
    <property type="protein sequence ID" value="KAL0920158.1"/>
    <property type="molecule type" value="Genomic_DNA"/>
</dbReference>
<dbReference type="PANTHER" id="PTHR33184:SF72">
    <property type="entry name" value="BETA-1,3-N-ACETYLGLUCOSAMINYLTRANSFERASE FAMILY PROTEIN"/>
    <property type="match status" value="1"/>
</dbReference>
<dbReference type="Pfam" id="PF24068">
    <property type="entry name" value="TPD1_C"/>
    <property type="match status" value="1"/>
</dbReference>
<sequence length="157" mass="17414">MCKLLKLFSVLATISLAIAGARSTSCRSSDIAVHQTRTGRIVEGKPEYEVNLSNLCHCQQSRVVVRCYGLSSVEAVDPRSIKPLDEERCLVSGGRPIAPGALLSYCLIFVLEDYFKKQQESAPKRSLGMCAYHNLVESRYVSDLFKERTGKKPSIND</sequence>
<evidence type="ECO:0000313" key="3">
    <source>
        <dbReference type="EMBL" id="KAL0920158.1"/>
    </source>
</evidence>
<keyword evidence="1 2" id="KW-0732">Signal</keyword>
<gene>
    <name evidence="3" type="ORF">M5K25_009275</name>
</gene>
<dbReference type="AlphaFoldDB" id="A0ABD0VCJ1"/>
<comment type="caution">
    <text evidence="3">The sequence shown here is derived from an EMBL/GenBank/DDBJ whole genome shotgun (WGS) entry which is preliminary data.</text>
</comment>
<keyword evidence="4" id="KW-1185">Reference proteome</keyword>
<name>A0ABD0VCJ1_DENTH</name>
<protein>
    <submittedName>
        <fullName evidence="3">Uncharacterized protein</fullName>
    </submittedName>
</protein>
<dbReference type="Proteomes" id="UP001552299">
    <property type="component" value="Unassembled WGS sequence"/>
</dbReference>